<dbReference type="EMBL" id="MTBC01000003">
    <property type="protein sequence ID" value="OQD43532.1"/>
    <property type="molecule type" value="Genomic_DNA"/>
</dbReference>
<name>A0A1V6LTN0_9FLAO</name>
<dbReference type="PANTHER" id="PTHR20842">
    <property type="entry name" value="PROTEASE S51 ALPHA-ASPARTYL DIPEPTIDASE"/>
    <property type="match status" value="1"/>
</dbReference>
<evidence type="ECO:0000256" key="4">
    <source>
        <dbReference type="ARBA" id="ARBA00022825"/>
    </source>
</evidence>
<comment type="caution">
    <text evidence="5">The sequence shown here is derived from an EMBL/GenBank/DDBJ whole genome shotgun (WGS) entry which is preliminary data.</text>
</comment>
<evidence type="ECO:0000256" key="1">
    <source>
        <dbReference type="ARBA" id="ARBA00006534"/>
    </source>
</evidence>
<accession>A0A1V6LTN0</accession>
<proteinExistence type="inferred from homology"/>
<dbReference type="RefSeq" id="WP_080318605.1">
    <property type="nucleotide sequence ID" value="NZ_MTBC01000003.1"/>
</dbReference>
<keyword evidence="4" id="KW-0720">Serine protease</keyword>
<organism evidence="5 6">
    <name type="scientific">Croceivirga radicis</name>
    <dbReference type="NCBI Taxonomy" id="1929488"/>
    <lineage>
        <taxon>Bacteria</taxon>
        <taxon>Pseudomonadati</taxon>
        <taxon>Bacteroidota</taxon>
        <taxon>Flavobacteriia</taxon>
        <taxon>Flavobacteriales</taxon>
        <taxon>Flavobacteriaceae</taxon>
        <taxon>Croceivirga</taxon>
    </lineage>
</organism>
<keyword evidence="3" id="KW-0378">Hydrolase</keyword>
<reference evidence="5 6" key="1">
    <citation type="submission" date="2016-12" db="EMBL/GenBank/DDBJ databases">
        <authorList>
            <person name="Song W.-J."/>
            <person name="Kurnit D.M."/>
        </authorList>
    </citation>
    <scope>NUCLEOTIDE SEQUENCE [LARGE SCALE GENOMIC DNA]</scope>
    <source>
        <strain evidence="5 6">HSG9</strain>
    </source>
</reference>
<dbReference type="CDD" id="cd03146">
    <property type="entry name" value="GAT1_Peptidase_E"/>
    <property type="match status" value="1"/>
</dbReference>
<dbReference type="InterPro" id="IPR029062">
    <property type="entry name" value="Class_I_gatase-like"/>
</dbReference>
<dbReference type="GO" id="GO:0006508">
    <property type="term" value="P:proteolysis"/>
    <property type="evidence" value="ECO:0007669"/>
    <property type="project" value="UniProtKB-KW"/>
</dbReference>
<dbReference type="SUPFAM" id="SSF52317">
    <property type="entry name" value="Class I glutamine amidotransferase-like"/>
    <property type="match status" value="1"/>
</dbReference>
<gene>
    <name evidence="5" type="ORF">BUL40_06810</name>
</gene>
<keyword evidence="2" id="KW-0645">Protease</keyword>
<dbReference type="Gene3D" id="3.40.50.880">
    <property type="match status" value="1"/>
</dbReference>
<dbReference type="Proteomes" id="UP000191680">
    <property type="component" value="Unassembled WGS sequence"/>
</dbReference>
<comment type="similarity">
    <text evidence="1">Belongs to the peptidase S51 family.</text>
</comment>
<evidence type="ECO:0000313" key="5">
    <source>
        <dbReference type="EMBL" id="OQD43532.1"/>
    </source>
</evidence>
<dbReference type="GO" id="GO:0008236">
    <property type="term" value="F:serine-type peptidase activity"/>
    <property type="evidence" value="ECO:0007669"/>
    <property type="project" value="UniProtKB-KW"/>
</dbReference>
<protein>
    <submittedName>
        <fullName evidence="5">Peptidase E</fullName>
    </submittedName>
</protein>
<dbReference type="PANTHER" id="PTHR20842:SF0">
    <property type="entry name" value="ALPHA-ASPARTYL DIPEPTIDASE"/>
    <property type="match status" value="1"/>
</dbReference>
<evidence type="ECO:0000256" key="3">
    <source>
        <dbReference type="ARBA" id="ARBA00022801"/>
    </source>
</evidence>
<dbReference type="InterPro" id="IPR005320">
    <property type="entry name" value="Peptidase_S51"/>
</dbReference>
<dbReference type="AlphaFoldDB" id="A0A1V6LTN0"/>
<keyword evidence="6" id="KW-1185">Reference proteome</keyword>
<dbReference type="OrthoDB" id="9778515at2"/>
<evidence type="ECO:0000313" key="6">
    <source>
        <dbReference type="Proteomes" id="UP000191680"/>
    </source>
</evidence>
<sequence length="232" mass="25671">MKRQLLIYGSGRHTVPFLNYMAKATGKTKPNLCFIPTASGDDAEYIQRFYEVCEQIAVTPHVLRVWINSYDQKESFDEILSKMDAVVVGGGNTLNMMAIWKAQGIDIALRKAYNKGVIMGGGSAGSLCWTLGGTTDSRPKELSIVSCLGFLEKSHCPHYNSEKSRRPLYHSNILAGTLADGYACDDRSAIHFINEKVHTSVALDADNHSYYVYKKEGQIVEELIPGTVLAQD</sequence>
<dbReference type="Pfam" id="PF03575">
    <property type="entry name" value="Peptidase_S51"/>
    <property type="match status" value="1"/>
</dbReference>
<evidence type="ECO:0000256" key="2">
    <source>
        <dbReference type="ARBA" id="ARBA00022670"/>
    </source>
</evidence>